<evidence type="ECO:0000313" key="3">
    <source>
        <dbReference type="EMBL" id="PSC76328.1"/>
    </source>
</evidence>
<dbReference type="InterPro" id="IPR038595">
    <property type="entry name" value="LOR_sf"/>
</dbReference>
<dbReference type="Pfam" id="PF04525">
    <property type="entry name" value="LOR"/>
    <property type="match status" value="1"/>
</dbReference>
<evidence type="ECO:0000313" key="2">
    <source>
        <dbReference type="EMBL" id="PSC76327.1"/>
    </source>
</evidence>
<dbReference type="OrthoDB" id="510779at2759"/>
<dbReference type="InterPro" id="IPR007612">
    <property type="entry name" value="LOR"/>
</dbReference>
<dbReference type="Gene3D" id="2.40.160.200">
    <property type="entry name" value="LURP1-related"/>
    <property type="match status" value="1"/>
</dbReference>
<evidence type="ECO:0000256" key="1">
    <source>
        <dbReference type="ARBA" id="ARBA00005437"/>
    </source>
</evidence>
<reference evidence="2 4" key="1">
    <citation type="journal article" date="2018" name="Plant J.">
        <title>Genome sequences of Chlorella sorokiniana UTEX 1602 and Micractinium conductrix SAG 241.80: implications to maltose excretion by a green alga.</title>
        <authorList>
            <person name="Arriola M.B."/>
            <person name="Velmurugan N."/>
            <person name="Zhang Y."/>
            <person name="Plunkett M.H."/>
            <person name="Hondzo H."/>
            <person name="Barney B.M."/>
        </authorList>
    </citation>
    <scope>NUCLEOTIDE SEQUENCE [LARGE SCALE GENOMIC DNA]</scope>
    <source>
        <strain evidence="2 4">SAG 241.80</strain>
    </source>
</reference>
<dbReference type="InterPro" id="IPR025659">
    <property type="entry name" value="Tubby-like_C"/>
</dbReference>
<dbReference type="Proteomes" id="UP000239649">
    <property type="component" value="Unassembled WGS sequence"/>
</dbReference>
<organism evidence="2 4">
    <name type="scientific">Micractinium conductrix</name>
    <dbReference type="NCBI Taxonomy" id="554055"/>
    <lineage>
        <taxon>Eukaryota</taxon>
        <taxon>Viridiplantae</taxon>
        <taxon>Chlorophyta</taxon>
        <taxon>core chlorophytes</taxon>
        <taxon>Trebouxiophyceae</taxon>
        <taxon>Chlorellales</taxon>
        <taxon>Chlorellaceae</taxon>
        <taxon>Chlorella clade</taxon>
        <taxon>Micractinium</taxon>
    </lineage>
</organism>
<comment type="similarity">
    <text evidence="1">Belongs to the LOR family.</text>
</comment>
<reference evidence="2" key="2">
    <citation type="submission" date="2018-02" db="EMBL/GenBank/DDBJ databases">
        <authorList>
            <person name="Cohen D.B."/>
            <person name="Kent A.D."/>
        </authorList>
    </citation>
    <scope>NUCLEOTIDE SEQUENCE</scope>
    <source>
        <strain evidence="2">SAG 241.80</strain>
    </source>
</reference>
<dbReference type="SUPFAM" id="SSF54518">
    <property type="entry name" value="Tubby C-terminal domain-like"/>
    <property type="match status" value="1"/>
</dbReference>
<accession>A0A2P6VQI2</accession>
<sequence length="227" mass="24457">MMLSDLKQRWNKEAVKKADLQVMKAVAFFLGAIIVREPRQLFMTTNNPSVDASTNECLFHSATGELVFRVQNQNGFFKSSKTVSDGAGRVLLVAKKNPISLAKWSITAPASGAVVAKTRTIAGMVKYGCEVMLPSRGSGPTFMVMPDASLQRVMMWQVNDKNVPDTPMCEAAYGSNVVMGLVSAAVNDWSYSLALDPGADAALVACMLCIYTDLVTWNALGGAFGMN</sequence>
<name>A0A2P6VQI2_9CHLO</name>
<dbReference type="AlphaFoldDB" id="A0A2P6VQI2"/>
<protein>
    <submittedName>
        <fullName evidence="2">DHH family isoform A</fullName>
    </submittedName>
    <submittedName>
        <fullName evidence="3">DHH family isoform B</fullName>
    </submittedName>
</protein>
<dbReference type="EMBL" id="LHPF02000001">
    <property type="protein sequence ID" value="PSC76327.1"/>
    <property type="molecule type" value="Genomic_DNA"/>
</dbReference>
<gene>
    <name evidence="2" type="primary">g291</name>
    <name evidence="2" type="ORF">C2E20_0291</name>
</gene>
<proteinExistence type="inferred from homology"/>
<keyword evidence="4" id="KW-1185">Reference proteome</keyword>
<dbReference type="EMBL" id="LHPF02000001">
    <property type="protein sequence ID" value="PSC76328.1"/>
    <property type="molecule type" value="Genomic_DNA"/>
</dbReference>
<evidence type="ECO:0000313" key="4">
    <source>
        <dbReference type="Proteomes" id="UP000239649"/>
    </source>
</evidence>
<comment type="caution">
    <text evidence="2">The sequence shown here is derived from an EMBL/GenBank/DDBJ whole genome shotgun (WGS) entry which is preliminary data.</text>
</comment>